<reference evidence="5" key="1">
    <citation type="journal article" date="2014" name="Int. J. Syst. Evol. Microbiol.">
        <title>Complete genome sequence of Corynebacterium casei LMG S-19264T (=DSM 44701T), isolated from a smear-ripened cheese.</title>
        <authorList>
            <consortium name="US DOE Joint Genome Institute (JGI-PGF)"/>
            <person name="Walter F."/>
            <person name="Albersmeier A."/>
            <person name="Kalinowski J."/>
            <person name="Ruckert C."/>
        </authorList>
    </citation>
    <scope>NUCLEOTIDE SEQUENCE</scope>
    <source>
        <strain evidence="5">CGMCC 1.12698</strain>
    </source>
</reference>
<comment type="similarity">
    <text evidence="1 2">Belongs to the flagella basal body rod proteins family.</text>
</comment>
<reference evidence="5" key="2">
    <citation type="submission" date="2020-09" db="EMBL/GenBank/DDBJ databases">
        <authorList>
            <person name="Sun Q."/>
            <person name="Zhou Y."/>
        </authorList>
    </citation>
    <scope>NUCLEOTIDE SEQUENCE</scope>
    <source>
        <strain evidence="5">CGMCC 1.12698</strain>
    </source>
</reference>
<dbReference type="Pfam" id="PF06429">
    <property type="entry name" value="Flg_bbr_C"/>
    <property type="match status" value="1"/>
</dbReference>
<keyword evidence="5" id="KW-0969">Cilium</keyword>
<dbReference type="GO" id="GO:0071978">
    <property type="term" value="P:bacterial-type flagellum-dependent swarming motility"/>
    <property type="evidence" value="ECO:0007669"/>
    <property type="project" value="TreeGrafter"/>
</dbReference>
<keyword evidence="6" id="KW-1185">Reference proteome</keyword>
<evidence type="ECO:0000256" key="1">
    <source>
        <dbReference type="ARBA" id="ARBA00009677"/>
    </source>
</evidence>
<sequence length="272" mass="30000">MNRMMSTATNTMGQLQTQLDIISNNIANLNTTGYKRREANFQEMLYQQFNNHLNGGTEPGRLTPGGLRYGVGAKISHTSQQFTAGPMIQTGRPLDVALEGKDHFFRVRVHENGQDEIRYTKDGSFQLTPIQGNPYVLQLSTSAGHPVLGKDGQPIYVNNDVKEASFSPTGSLVVTNMNGTKEEVDLSVAHINKPHLLKAAGSNLYAWPEELEMDGTVADANDVVFRAGTLEQSNVDMGKEMSELIVTQRSYQFNSKAVTMADQMMGLVNEIR</sequence>
<dbReference type="InterPro" id="IPR019776">
    <property type="entry name" value="Flagellar_basal_body_rod_CS"/>
</dbReference>
<dbReference type="Pfam" id="PF00460">
    <property type="entry name" value="Flg_bb_rod"/>
    <property type="match status" value="1"/>
</dbReference>
<dbReference type="Proteomes" id="UP000605259">
    <property type="component" value="Unassembled WGS sequence"/>
</dbReference>
<keyword evidence="2" id="KW-0975">Bacterial flagellum</keyword>
<dbReference type="GO" id="GO:0009425">
    <property type="term" value="C:bacterial-type flagellum basal body"/>
    <property type="evidence" value="ECO:0007669"/>
    <property type="project" value="UniProtKB-SubCell"/>
</dbReference>
<dbReference type="InterPro" id="IPR001444">
    <property type="entry name" value="Flag_bb_rod_N"/>
</dbReference>
<dbReference type="PANTHER" id="PTHR30435:SF19">
    <property type="entry name" value="FLAGELLAR BASAL-BODY ROD PROTEIN FLGG"/>
    <property type="match status" value="1"/>
</dbReference>
<evidence type="ECO:0000256" key="2">
    <source>
        <dbReference type="RuleBase" id="RU362116"/>
    </source>
</evidence>
<dbReference type="InterPro" id="IPR020013">
    <property type="entry name" value="Flagellar_FlgE/F/G"/>
</dbReference>
<dbReference type="RefSeq" id="WP_188390117.1">
    <property type="nucleotide sequence ID" value="NZ_BMFK01000009.1"/>
</dbReference>
<organism evidence="5 6">
    <name type="scientific">Priestia taiwanensis</name>
    <dbReference type="NCBI Taxonomy" id="1347902"/>
    <lineage>
        <taxon>Bacteria</taxon>
        <taxon>Bacillati</taxon>
        <taxon>Bacillota</taxon>
        <taxon>Bacilli</taxon>
        <taxon>Bacillales</taxon>
        <taxon>Bacillaceae</taxon>
        <taxon>Priestia</taxon>
    </lineage>
</organism>
<dbReference type="EMBL" id="BMFK01000009">
    <property type="protein sequence ID" value="GGE85129.1"/>
    <property type="molecule type" value="Genomic_DNA"/>
</dbReference>
<dbReference type="AlphaFoldDB" id="A0A917ESI6"/>
<evidence type="ECO:0000259" key="4">
    <source>
        <dbReference type="Pfam" id="PF06429"/>
    </source>
</evidence>
<keyword evidence="5" id="KW-0282">Flagellum</keyword>
<dbReference type="InterPro" id="IPR010930">
    <property type="entry name" value="Flg_bb/hook_C_dom"/>
</dbReference>
<feature type="domain" description="Flagellar basal body rod protein N-terminal" evidence="3">
    <location>
        <begin position="5"/>
        <end position="35"/>
    </location>
</feature>
<evidence type="ECO:0000313" key="5">
    <source>
        <dbReference type="EMBL" id="GGE85129.1"/>
    </source>
</evidence>
<dbReference type="PROSITE" id="PS00588">
    <property type="entry name" value="FLAGELLA_BB_ROD"/>
    <property type="match status" value="1"/>
</dbReference>
<dbReference type="PANTHER" id="PTHR30435">
    <property type="entry name" value="FLAGELLAR PROTEIN"/>
    <property type="match status" value="1"/>
</dbReference>
<comment type="caution">
    <text evidence="5">The sequence shown here is derived from an EMBL/GenBank/DDBJ whole genome shotgun (WGS) entry which is preliminary data.</text>
</comment>
<dbReference type="SUPFAM" id="SSF117143">
    <property type="entry name" value="Flagellar hook protein flgE"/>
    <property type="match status" value="1"/>
</dbReference>
<gene>
    <name evidence="5" type="primary">flhP</name>
    <name evidence="5" type="ORF">GCM10007140_38300</name>
</gene>
<evidence type="ECO:0000313" key="6">
    <source>
        <dbReference type="Proteomes" id="UP000605259"/>
    </source>
</evidence>
<dbReference type="NCBIfam" id="TIGR03506">
    <property type="entry name" value="FlgEFG_subfam"/>
    <property type="match status" value="1"/>
</dbReference>
<dbReference type="InterPro" id="IPR037925">
    <property type="entry name" value="FlgE/F/G-like"/>
</dbReference>
<proteinExistence type="inferred from homology"/>
<protein>
    <submittedName>
        <fullName evidence="5">Flagellar hook-basal body complex protein FlhP</fullName>
    </submittedName>
</protein>
<accession>A0A917ESI6</accession>
<keyword evidence="5" id="KW-0966">Cell projection</keyword>
<comment type="subcellular location">
    <subcellularLocation>
        <location evidence="2">Bacterial flagellum basal body</location>
    </subcellularLocation>
</comment>
<name>A0A917ESI6_9BACI</name>
<feature type="domain" description="Flagellar basal-body/hook protein C-terminal" evidence="4">
    <location>
        <begin position="227"/>
        <end position="269"/>
    </location>
</feature>
<evidence type="ECO:0000259" key="3">
    <source>
        <dbReference type="Pfam" id="PF00460"/>
    </source>
</evidence>